<keyword evidence="3" id="KW-1185">Reference proteome</keyword>
<dbReference type="EMBL" id="JACHHW010000012">
    <property type="protein sequence ID" value="MBB5189000.1"/>
    <property type="molecule type" value="Genomic_DNA"/>
</dbReference>
<name>A0A840R9I1_9GAMM</name>
<reference evidence="2 3" key="1">
    <citation type="submission" date="2020-08" db="EMBL/GenBank/DDBJ databases">
        <title>Genomic Encyclopedia of Type Strains, Phase IV (KMG-IV): sequencing the most valuable type-strain genomes for metagenomic binning, comparative biology and taxonomic classification.</title>
        <authorList>
            <person name="Goeker M."/>
        </authorList>
    </citation>
    <scope>NUCLEOTIDE SEQUENCE [LARGE SCALE GENOMIC DNA]</scope>
    <source>
        <strain evidence="2 3">DSM 25701</strain>
    </source>
</reference>
<organism evidence="2 3">
    <name type="scientific">Zhongshania antarctica</name>
    <dbReference type="NCBI Taxonomy" id="641702"/>
    <lineage>
        <taxon>Bacteria</taxon>
        <taxon>Pseudomonadati</taxon>
        <taxon>Pseudomonadota</taxon>
        <taxon>Gammaproteobacteria</taxon>
        <taxon>Cellvibrionales</taxon>
        <taxon>Spongiibacteraceae</taxon>
        <taxon>Zhongshania</taxon>
    </lineage>
</organism>
<protein>
    <submittedName>
        <fullName evidence="2">Uncharacterized protein</fullName>
    </submittedName>
</protein>
<sequence length="124" mass="12721">MNKYFLVLCLCLFSLSGSIHAQNFVSALSIDGRALGGGLPYAGDGDLASRVEPLSRLGSSLLGVDEISSVVNGIALPVAESAVPVLTVLMNNPGEVGDYFSNGGVILIPAITLVPAIPLVNEPL</sequence>
<gene>
    <name evidence="2" type="ORF">HNQ57_003299</name>
</gene>
<evidence type="ECO:0000313" key="3">
    <source>
        <dbReference type="Proteomes" id="UP000536640"/>
    </source>
</evidence>
<proteinExistence type="predicted"/>
<accession>A0A840R9I1</accession>
<evidence type="ECO:0000313" key="2">
    <source>
        <dbReference type="EMBL" id="MBB5189000.1"/>
    </source>
</evidence>
<keyword evidence="1" id="KW-0732">Signal</keyword>
<dbReference type="AlphaFoldDB" id="A0A840R9I1"/>
<dbReference type="Proteomes" id="UP000536640">
    <property type="component" value="Unassembled WGS sequence"/>
</dbReference>
<feature type="chain" id="PRO_5032422034" evidence="1">
    <location>
        <begin position="22"/>
        <end position="124"/>
    </location>
</feature>
<comment type="caution">
    <text evidence="2">The sequence shown here is derived from an EMBL/GenBank/DDBJ whole genome shotgun (WGS) entry which is preliminary data.</text>
</comment>
<evidence type="ECO:0000256" key="1">
    <source>
        <dbReference type="SAM" id="SignalP"/>
    </source>
</evidence>
<dbReference type="RefSeq" id="WP_184464752.1">
    <property type="nucleotide sequence ID" value="NZ_JACHHW010000012.1"/>
</dbReference>
<feature type="signal peptide" evidence="1">
    <location>
        <begin position="1"/>
        <end position="21"/>
    </location>
</feature>